<evidence type="ECO:0000313" key="2">
    <source>
        <dbReference type="EMBL" id="CCX34095.1"/>
    </source>
</evidence>
<organism evidence="2 3">
    <name type="scientific">Pyronema omphalodes (strain CBS 100304)</name>
    <name type="common">Pyronema confluens</name>
    <dbReference type="NCBI Taxonomy" id="1076935"/>
    <lineage>
        <taxon>Eukaryota</taxon>
        <taxon>Fungi</taxon>
        <taxon>Dikarya</taxon>
        <taxon>Ascomycota</taxon>
        <taxon>Pezizomycotina</taxon>
        <taxon>Pezizomycetes</taxon>
        <taxon>Pezizales</taxon>
        <taxon>Pyronemataceae</taxon>
        <taxon>Pyronema</taxon>
    </lineage>
</organism>
<reference evidence="2 3" key="1">
    <citation type="journal article" date="2013" name="PLoS Genet.">
        <title>The genome and development-dependent transcriptomes of Pyronema confluens: a window into fungal evolution.</title>
        <authorList>
            <person name="Traeger S."/>
            <person name="Altegoer F."/>
            <person name="Freitag M."/>
            <person name="Gabaldon T."/>
            <person name="Kempken F."/>
            <person name="Kumar A."/>
            <person name="Marcet-Houben M."/>
            <person name="Poggeler S."/>
            <person name="Stajich J.E."/>
            <person name="Nowrousian M."/>
        </authorList>
    </citation>
    <scope>NUCLEOTIDE SEQUENCE [LARGE SCALE GENOMIC DNA]</scope>
    <source>
        <strain evidence="3">CBS 100304</strain>
        <tissue evidence="2">Vegetative mycelium</tissue>
    </source>
</reference>
<name>U4LQ60_PYROM</name>
<dbReference type="OMA" id="SPHINIY"/>
<gene>
    <name evidence="2" type="ORF">PCON_02573</name>
</gene>
<evidence type="ECO:0000256" key="1">
    <source>
        <dbReference type="SAM" id="Phobius"/>
    </source>
</evidence>
<proteinExistence type="predicted"/>
<dbReference type="Proteomes" id="UP000018144">
    <property type="component" value="Unassembled WGS sequence"/>
</dbReference>
<evidence type="ECO:0000313" key="3">
    <source>
        <dbReference type="Proteomes" id="UP000018144"/>
    </source>
</evidence>
<accession>U4LQ60</accession>
<feature type="transmembrane region" description="Helical" evidence="1">
    <location>
        <begin position="58"/>
        <end position="76"/>
    </location>
</feature>
<keyword evidence="1" id="KW-1133">Transmembrane helix</keyword>
<keyword evidence="3" id="KW-1185">Reference proteome</keyword>
<dbReference type="OrthoDB" id="2120024at2759"/>
<sequence length="98" mass="11226">MIPTRLLFRAQPIRIALRRQFSTGPSLRNAVPPSPPVGDAAKPTSPHINIYKDFGRPFIKVFLMAVFVYQTMYWGWMKMEKDELKQEKNGESSVATLD</sequence>
<dbReference type="eggNOG" id="ENOG502SXHS">
    <property type="taxonomic scope" value="Eukaryota"/>
</dbReference>
<dbReference type="EMBL" id="HF936296">
    <property type="protein sequence ID" value="CCX34095.1"/>
    <property type="molecule type" value="Genomic_DNA"/>
</dbReference>
<keyword evidence="1" id="KW-0812">Transmembrane</keyword>
<dbReference type="AlphaFoldDB" id="U4LQ60"/>
<keyword evidence="1" id="KW-0472">Membrane</keyword>
<protein>
    <submittedName>
        <fullName evidence="2">Uncharacterized protein</fullName>
    </submittedName>
</protein>